<keyword evidence="3" id="KW-1185">Reference proteome</keyword>
<proteinExistence type="predicted"/>
<dbReference type="Proteomes" id="UP000008363">
    <property type="component" value="Unassembled WGS sequence"/>
</dbReference>
<gene>
    <name evidence="2" type="ORF">GORHZ_222_00050</name>
</gene>
<feature type="domain" description="Transposase IS204/IS1001/IS1096/IS1165 DDE" evidence="1">
    <location>
        <begin position="2"/>
        <end position="53"/>
    </location>
</feature>
<accession>K6W2R2</accession>
<comment type="caution">
    <text evidence="2">The sequence shown here is derived from an EMBL/GenBank/DDBJ whole genome shotgun (WGS) entry which is preliminary data.</text>
</comment>
<dbReference type="EMBL" id="BAHC01000222">
    <property type="protein sequence ID" value="GAB93450.1"/>
    <property type="molecule type" value="Genomic_DNA"/>
</dbReference>
<sequence length="71" mass="7809">MVAGRSKAALNDWLVGRDQSLGDRIRVVTMDGFTGCRPATAEALDKARAVMDRSLPRHVAAEKLTLCRQRV</sequence>
<reference evidence="2 3" key="1">
    <citation type="submission" date="2012-08" db="EMBL/GenBank/DDBJ databases">
        <title>Whole genome shotgun sequence of Gordonia rhizosphera NBRC 16068.</title>
        <authorList>
            <person name="Takarada H."/>
            <person name="Isaki S."/>
            <person name="Hosoyama A."/>
            <person name="Tsuchikane K."/>
            <person name="Katsumata H."/>
            <person name="Baba S."/>
            <person name="Ohji S."/>
            <person name="Yamazaki S."/>
            <person name="Fujita N."/>
        </authorList>
    </citation>
    <scope>NUCLEOTIDE SEQUENCE [LARGE SCALE GENOMIC DNA]</scope>
    <source>
        <strain evidence="2 3">NBRC 16068</strain>
    </source>
</reference>
<evidence type="ECO:0000313" key="3">
    <source>
        <dbReference type="Proteomes" id="UP000008363"/>
    </source>
</evidence>
<dbReference type="Pfam" id="PF01610">
    <property type="entry name" value="DDE_Tnp_ISL3"/>
    <property type="match status" value="1"/>
</dbReference>
<evidence type="ECO:0000313" key="2">
    <source>
        <dbReference type="EMBL" id="GAB93450.1"/>
    </source>
</evidence>
<dbReference type="STRING" id="1108045.GORHZ_222_00050"/>
<evidence type="ECO:0000259" key="1">
    <source>
        <dbReference type="Pfam" id="PF01610"/>
    </source>
</evidence>
<protein>
    <submittedName>
        <fullName evidence="2">Putative transposase</fullName>
    </submittedName>
</protein>
<name>K6W2R2_9ACTN</name>
<dbReference type="InterPro" id="IPR002560">
    <property type="entry name" value="Transposase_DDE"/>
</dbReference>
<organism evidence="2 3">
    <name type="scientific">Gordonia rhizosphera NBRC 16068</name>
    <dbReference type="NCBI Taxonomy" id="1108045"/>
    <lineage>
        <taxon>Bacteria</taxon>
        <taxon>Bacillati</taxon>
        <taxon>Actinomycetota</taxon>
        <taxon>Actinomycetes</taxon>
        <taxon>Mycobacteriales</taxon>
        <taxon>Gordoniaceae</taxon>
        <taxon>Gordonia</taxon>
    </lineage>
</organism>
<dbReference type="eggNOG" id="COG3464">
    <property type="taxonomic scope" value="Bacteria"/>
</dbReference>
<dbReference type="AlphaFoldDB" id="K6W2R2"/>